<keyword evidence="3" id="KW-1185">Reference proteome</keyword>
<evidence type="ECO:0000313" key="2">
    <source>
        <dbReference type="EMBL" id="GAB1313215.1"/>
    </source>
</evidence>
<dbReference type="Proteomes" id="UP001628179">
    <property type="component" value="Unassembled WGS sequence"/>
</dbReference>
<name>A0ABQ0G6L5_9PEZI</name>
<feature type="compositionally biased region" description="Low complexity" evidence="1">
    <location>
        <begin position="884"/>
        <end position="894"/>
    </location>
</feature>
<feature type="region of interest" description="Disordered" evidence="1">
    <location>
        <begin position="136"/>
        <end position="185"/>
    </location>
</feature>
<feature type="region of interest" description="Disordered" evidence="1">
    <location>
        <begin position="367"/>
        <end position="390"/>
    </location>
</feature>
<gene>
    <name evidence="2" type="ORF">MFIFM68171_03425</name>
</gene>
<comment type="caution">
    <text evidence="2">The sequence shown here is derived from an EMBL/GenBank/DDBJ whole genome shotgun (WGS) entry which is preliminary data.</text>
</comment>
<evidence type="ECO:0000256" key="1">
    <source>
        <dbReference type="SAM" id="MobiDB-lite"/>
    </source>
</evidence>
<protein>
    <submittedName>
        <fullName evidence="2">Uncharacterized protein</fullName>
    </submittedName>
</protein>
<organism evidence="2 3">
    <name type="scientific">Madurella fahalii</name>
    <dbReference type="NCBI Taxonomy" id="1157608"/>
    <lineage>
        <taxon>Eukaryota</taxon>
        <taxon>Fungi</taxon>
        <taxon>Dikarya</taxon>
        <taxon>Ascomycota</taxon>
        <taxon>Pezizomycotina</taxon>
        <taxon>Sordariomycetes</taxon>
        <taxon>Sordariomycetidae</taxon>
        <taxon>Sordariales</taxon>
        <taxon>Sordariales incertae sedis</taxon>
        <taxon>Madurella</taxon>
    </lineage>
</organism>
<reference evidence="2 3" key="1">
    <citation type="submission" date="2024-09" db="EMBL/GenBank/DDBJ databases">
        <title>Itraconazole resistance in Madurella fahalii resulting from another homologue of gene encoding cytochrome P450 14-alpha sterol demethylase (CYP51).</title>
        <authorList>
            <person name="Yoshioka I."/>
            <person name="Fahal A.H."/>
            <person name="Kaneko S."/>
            <person name="Yaguchi T."/>
        </authorList>
    </citation>
    <scope>NUCLEOTIDE SEQUENCE [LARGE SCALE GENOMIC DNA]</scope>
    <source>
        <strain evidence="2 3">IFM 68171</strain>
    </source>
</reference>
<accession>A0ABQ0G6L5</accession>
<feature type="region of interest" description="Disordered" evidence="1">
    <location>
        <begin position="795"/>
        <end position="913"/>
    </location>
</feature>
<dbReference type="EMBL" id="BAAFSV010000002">
    <property type="protein sequence ID" value="GAB1313215.1"/>
    <property type="molecule type" value="Genomic_DNA"/>
</dbReference>
<feature type="region of interest" description="Disordered" evidence="1">
    <location>
        <begin position="463"/>
        <end position="500"/>
    </location>
</feature>
<evidence type="ECO:0000313" key="3">
    <source>
        <dbReference type="Proteomes" id="UP001628179"/>
    </source>
</evidence>
<feature type="region of interest" description="Disordered" evidence="1">
    <location>
        <begin position="228"/>
        <end position="282"/>
    </location>
</feature>
<proteinExistence type="predicted"/>
<sequence length="987" mass="107339">MAAPVPPERTGHLITFEGPPELVSTQLRLLPTSPQIRVLPSLRHYMRDGSPELPFDARQLIHRIHTAAQARHAEALEFLRAPMAAADGKRLVFMHGGTIGAHAACLSSIMEHQTGGNAEAADLTFSQLVSDGVAGLLLGRPSSPQSGPTSMRDEEDPEPVGHDRVQEGEQDAWEQPSDGGPIEDPTMQAMRAADELYKQTEFLQPASHDVDLTVRLIDIPPRSWRRLSAPAVESTEALRSSASSVYSQDGKRLAEAASPRSIDGGPTDSKPASATKRKPPLRIYVPSPPIPWAGDVAILASRQLPSETYHPHYTRHLESPHLRRPRTAEAVLSSGKRQAKIGTMESKYQGNSSGAKNDSCGMPVVGSLSEAEPGLGEGKDNKPTTSQALPKLTGTRGQRFAEVLPLLEDLVIQLSTDTPDEVLDLVFERFKDGDYPGRVPASGPVAPEEHDVFQQIATGPQHFAAGDAPRDERSLSVDEDASSGGTPRMEHGLPTPGHSPTLSGTLSAATLEPDKTFYNLNVADETAVSTQNFLRMLLASRYPLQAHGYSTSDFSDLPEAINLWKPLECDARRTTSPNCNRRVDMILAVGAESGVKKDRVSELGGRIEKLGSRDSGLSRSGRLDVRYLIVNAMQAFTSQPLAKQIHNPFSDPTLLAALIIPHLETYLSTNPDVRFLLIEYPAEHLPTILALQKLIGSEMMKIVGIINGESHSQSTSYHPTETADSITKPSVAPQACFGALVNPPGAILGGSSISKANFLLATTATAFETAACIAAIRESLISISDFYIPEHPLYKHPCPKRQPSAQRPAPQPGREVKIPNETKSTPKPKPKTKPTPPSPSRQQDSRSIATTITPPSSPAEPFPSGGLRPPFRPSPRTKPYISLSSSAVAAANSNNKKKTVSSSRTDRHKDRGDIRLEPAIYSTSSYGQNHDHHYHHHHRCHRHRHSQEPIADEDEEDEDERRLMPLYLRRQAGKGDGKKALKWLGLV</sequence>
<dbReference type="RefSeq" id="XP_070914947.1">
    <property type="nucleotide sequence ID" value="XM_071058846.1"/>
</dbReference>
<feature type="compositionally biased region" description="Polar residues" evidence="1">
    <location>
        <begin position="237"/>
        <end position="247"/>
    </location>
</feature>
<dbReference type="GeneID" id="98174169"/>
<feature type="compositionally biased region" description="Basic and acidic residues" evidence="1">
    <location>
        <begin position="904"/>
        <end position="913"/>
    </location>
</feature>